<feature type="compositionally biased region" description="Basic and acidic residues" evidence="1">
    <location>
        <begin position="129"/>
        <end position="147"/>
    </location>
</feature>
<accession>A0A843WTN2</accession>
<comment type="caution">
    <text evidence="2">The sequence shown here is derived from an EMBL/GenBank/DDBJ whole genome shotgun (WGS) entry which is preliminary data.</text>
</comment>
<keyword evidence="3" id="KW-1185">Reference proteome</keyword>
<organism evidence="2 3">
    <name type="scientific">Colocasia esculenta</name>
    <name type="common">Wild taro</name>
    <name type="synonym">Arum esculentum</name>
    <dbReference type="NCBI Taxonomy" id="4460"/>
    <lineage>
        <taxon>Eukaryota</taxon>
        <taxon>Viridiplantae</taxon>
        <taxon>Streptophyta</taxon>
        <taxon>Embryophyta</taxon>
        <taxon>Tracheophyta</taxon>
        <taxon>Spermatophyta</taxon>
        <taxon>Magnoliopsida</taxon>
        <taxon>Liliopsida</taxon>
        <taxon>Araceae</taxon>
        <taxon>Aroideae</taxon>
        <taxon>Colocasieae</taxon>
        <taxon>Colocasia</taxon>
    </lineage>
</organism>
<gene>
    <name evidence="2" type="ORF">Taro_044080</name>
</gene>
<dbReference type="Proteomes" id="UP000652761">
    <property type="component" value="Unassembled WGS sequence"/>
</dbReference>
<protein>
    <submittedName>
        <fullName evidence="2">Uncharacterized protein</fullName>
    </submittedName>
</protein>
<feature type="region of interest" description="Disordered" evidence="1">
    <location>
        <begin position="99"/>
        <end position="165"/>
    </location>
</feature>
<dbReference type="EMBL" id="NMUH01004890">
    <property type="protein sequence ID" value="MQM11176.1"/>
    <property type="molecule type" value="Genomic_DNA"/>
</dbReference>
<name>A0A843WTN2_COLES</name>
<proteinExistence type="predicted"/>
<sequence>MREMGSHAEGGRGVRPHQHTMRTLTRIWRALPVPSGGPCPCPCGHATPLRKVATAAAVFPVRRIRVRVSERESGGGQAGQKMEKKRAVFVVPSYRPNVDLGSHARAFPTTSPSPPNNENGDIDLVPTSSDRDQFGGGGGEREQEKGKLLQQQQPRVETSLRFRGSPRRGRVSKAAPFFSPSRRSELQELGGCAIRFSKVDSWITEHGADPAGVIPEKMRIREIERDQWFGLVISTLHELFSSAYVGRWAFIH</sequence>
<evidence type="ECO:0000256" key="1">
    <source>
        <dbReference type="SAM" id="MobiDB-lite"/>
    </source>
</evidence>
<evidence type="ECO:0000313" key="2">
    <source>
        <dbReference type="EMBL" id="MQM11176.1"/>
    </source>
</evidence>
<dbReference type="AlphaFoldDB" id="A0A843WTN2"/>
<reference evidence="2" key="1">
    <citation type="submission" date="2017-07" db="EMBL/GenBank/DDBJ databases">
        <title>Taro Niue Genome Assembly and Annotation.</title>
        <authorList>
            <person name="Atibalentja N."/>
            <person name="Keating K."/>
            <person name="Fields C.J."/>
        </authorList>
    </citation>
    <scope>NUCLEOTIDE SEQUENCE</scope>
    <source>
        <strain evidence="2">Niue_2</strain>
        <tissue evidence="2">Leaf</tissue>
    </source>
</reference>
<evidence type="ECO:0000313" key="3">
    <source>
        <dbReference type="Proteomes" id="UP000652761"/>
    </source>
</evidence>